<proteinExistence type="predicted"/>
<sequence length="105" mass="12259">MRKTKLTIHRQMFRESCITTNQLLIKCKKDYFSSKVSEIGHDQKQLHRLTNDLMGNKREIFLPEHEDDKLLADKFCEFFVGKISIIRDSLSTTNTSSSDSNPYES</sequence>
<dbReference type="Proteomes" id="UP000596742">
    <property type="component" value="Unassembled WGS sequence"/>
</dbReference>
<protein>
    <submittedName>
        <fullName evidence="1">Uncharacterized protein</fullName>
    </submittedName>
</protein>
<comment type="caution">
    <text evidence="1">The sequence shown here is derived from an EMBL/GenBank/DDBJ whole genome shotgun (WGS) entry which is preliminary data.</text>
</comment>
<name>A0A8B6DQC8_MYTGA</name>
<organism evidence="1 2">
    <name type="scientific">Mytilus galloprovincialis</name>
    <name type="common">Mediterranean mussel</name>
    <dbReference type="NCBI Taxonomy" id="29158"/>
    <lineage>
        <taxon>Eukaryota</taxon>
        <taxon>Metazoa</taxon>
        <taxon>Spiralia</taxon>
        <taxon>Lophotrochozoa</taxon>
        <taxon>Mollusca</taxon>
        <taxon>Bivalvia</taxon>
        <taxon>Autobranchia</taxon>
        <taxon>Pteriomorphia</taxon>
        <taxon>Mytilida</taxon>
        <taxon>Mytiloidea</taxon>
        <taxon>Mytilidae</taxon>
        <taxon>Mytilinae</taxon>
        <taxon>Mytilus</taxon>
    </lineage>
</organism>
<dbReference type="OrthoDB" id="10066052at2759"/>
<reference evidence="1" key="1">
    <citation type="submission" date="2018-11" db="EMBL/GenBank/DDBJ databases">
        <authorList>
            <person name="Alioto T."/>
            <person name="Alioto T."/>
        </authorList>
    </citation>
    <scope>NUCLEOTIDE SEQUENCE</scope>
</reference>
<evidence type="ECO:0000313" key="1">
    <source>
        <dbReference type="EMBL" id="VDI23525.1"/>
    </source>
</evidence>
<accession>A0A8B6DQC8</accession>
<dbReference type="EMBL" id="UYJE01003933">
    <property type="protein sequence ID" value="VDI23525.1"/>
    <property type="molecule type" value="Genomic_DNA"/>
</dbReference>
<gene>
    <name evidence="1" type="ORF">MGAL_10B072419</name>
</gene>
<evidence type="ECO:0000313" key="2">
    <source>
        <dbReference type="Proteomes" id="UP000596742"/>
    </source>
</evidence>
<keyword evidence="2" id="KW-1185">Reference proteome</keyword>
<dbReference type="AlphaFoldDB" id="A0A8B6DQC8"/>